<feature type="compositionally biased region" description="Low complexity" evidence="1">
    <location>
        <begin position="301"/>
        <end position="311"/>
    </location>
</feature>
<dbReference type="EMBL" id="VIIS01000705">
    <property type="protein sequence ID" value="KAF0305980.1"/>
    <property type="molecule type" value="Genomic_DNA"/>
</dbReference>
<evidence type="ECO:0000256" key="1">
    <source>
        <dbReference type="SAM" id="MobiDB-lite"/>
    </source>
</evidence>
<evidence type="ECO:0000259" key="2">
    <source>
        <dbReference type="PROSITE" id="PS50211"/>
    </source>
</evidence>
<dbReference type="InterPro" id="IPR005113">
    <property type="entry name" value="uDENN_dom"/>
</dbReference>
<sequence>MSVQEMMKRFEETRVSDSAAPAGPRPRGQVARRTASFRTTAPLQPRLRHRNSEGRIGLTRSRPVSAHVSPLLRERPAVLKRNAALKARVSDRVRDMERRPSAERAAESKDSPSPPLPVKAGQTNGEVTGSRPAHRPLTRVTAADPAPRPVTAPPVNHVSVVNHTPAVRAPVKSAQDPDNNNGPMKPGRLNRRTVIPTAATQGLTEDFSSLPLPTGPPPRKPPRTFAHDVYVQARQSSAAGAETAAGGAGAAVVPAAATTVTIRRSSSGPRPAIARKPSDLGRRRSGRLETFQPLPAPADPPASARDSPSPAEHVYAEPTVPRRELPPPPPSPPPPPPPGRNRRPVRQGPVEPYAVSSPLRRTASDETLYGTLSREHVYERLPNAKTRPVSASSSAGSPPGLRRHHAFKRHERPSLRQPPARPPPPALARVQRQIRIAGRDDGPPPSPRIGDDDPSPRAPLPRIGDDDPSPRTLSPRIGDDDPSPRAPSPRIGDDDPSPRAGDGGGPAGDGGGPPSPRAGDDARPLDSGPPPSLVGGSPSPAPVGDGRPPPPPRAGDGGGPAGDGGGPPSPRAGDGGPPPPPAGDGQPPTSLRLAGGDPLEGSVERAEGRMGCLLTAVSADGDPADPEQRSERWKAGPLALRRKNYLRRVSTQMGGSRPRLSVSPPERLFDALLVVALSADAEGRLEPCVVSRYPPDVSLEADVAPFCFPDAARWQRAPDVWGRSAADGGAAYTLVVTDQHGGRSYGFCRRLTAHTGQEDAVTLPIAYCLLTRHDAPAFYSKLLAALLEHHGTSEQHRLSVLDELYGRPFPLPGGSVSVPPVPATCPGDETETITNGTHTEAKPKQVRRPLDPRLEEDGLFLLVRRLGVDLVLSAAVSALQSALCPFVWQHCLIPVVPCGLAELLAVPSPFIMGALPETRPLDHLNGQEDVICVDLDEPSLVQSVGDEATILPRRLSRTLAEALKLAACLPGGDPAPGVASVMLAETLLRLFVEVCGHYRGHLTTQQDGRPVLQTCPVSRPPVAVMLLASLCVIRSWRRRQSDDVREFLEWFTETAMFAAFIESCEQQPESPAVSLFDRRVMEQHGYEEPGCHGLLRGTKQLGKALGGRFKFRLPS</sequence>
<dbReference type="Gene3D" id="3.40.50.11500">
    <property type="match status" value="1"/>
</dbReference>
<organism evidence="3 4">
    <name type="scientific">Amphibalanus amphitrite</name>
    <name type="common">Striped barnacle</name>
    <name type="synonym">Balanus amphitrite</name>
    <dbReference type="NCBI Taxonomy" id="1232801"/>
    <lineage>
        <taxon>Eukaryota</taxon>
        <taxon>Metazoa</taxon>
        <taxon>Ecdysozoa</taxon>
        <taxon>Arthropoda</taxon>
        <taxon>Crustacea</taxon>
        <taxon>Multicrustacea</taxon>
        <taxon>Cirripedia</taxon>
        <taxon>Thoracica</taxon>
        <taxon>Thoracicalcarea</taxon>
        <taxon>Balanomorpha</taxon>
        <taxon>Balanoidea</taxon>
        <taxon>Balanidae</taxon>
        <taxon>Amphibalaninae</taxon>
        <taxon>Amphibalanus</taxon>
    </lineage>
</organism>
<proteinExistence type="predicted"/>
<feature type="region of interest" description="Disordered" evidence="1">
    <location>
        <begin position="168"/>
        <end position="189"/>
    </location>
</feature>
<feature type="region of interest" description="Disordered" evidence="1">
    <location>
        <begin position="201"/>
        <end position="224"/>
    </location>
</feature>
<dbReference type="Pfam" id="PF03456">
    <property type="entry name" value="uDENN"/>
    <property type="match status" value="1"/>
</dbReference>
<feature type="compositionally biased region" description="Low complexity" evidence="1">
    <location>
        <begin position="533"/>
        <end position="546"/>
    </location>
</feature>
<feature type="compositionally biased region" description="Gly residues" evidence="1">
    <location>
        <begin position="501"/>
        <end position="512"/>
    </location>
</feature>
<comment type="caution">
    <text evidence="3">The sequence shown here is derived from an EMBL/GenBank/DDBJ whole genome shotgun (WGS) entry which is preliminary data.</text>
</comment>
<dbReference type="InterPro" id="IPR005112">
    <property type="entry name" value="dDENN_dom"/>
</dbReference>
<dbReference type="Pfam" id="PF02141">
    <property type="entry name" value="DENN"/>
    <property type="match status" value="1"/>
</dbReference>
<feature type="domain" description="UDENN" evidence="2">
    <location>
        <begin position="670"/>
        <end position="1072"/>
    </location>
</feature>
<feature type="region of interest" description="Disordered" evidence="1">
    <location>
        <begin position="1"/>
        <end position="156"/>
    </location>
</feature>
<reference evidence="3 4" key="1">
    <citation type="submission" date="2019-07" db="EMBL/GenBank/DDBJ databases">
        <title>Draft genome assembly of a fouling barnacle, Amphibalanus amphitrite (Darwin, 1854): The first reference genome for Thecostraca.</title>
        <authorList>
            <person name="Kim W."/>
        </authorList>
    </citation>
    <scope>NUCLEOTIDE SEQUENCE [LARGE SCALE GENOMIC DNA]</scope>
    <source>
        <strain evidence="3">SNU_AA5</strain>
        <tissue evidence="3">Soma without cirri and trophi</tissue>
    </source>
</reference>
<feature type="compositionally biased region" description="Gly residues" evidence="1">
    <location>
        <begin position="555"/>
        <end position="566"/>
    </location>
</feature>
<gene>
    <name evidence="3" type="primary">ST5</name>
    <name evidence="3" type="ORF">FJT64_022460</name>
</gene>
<name>A0A6A4WQI1_AMPAM</name>
<dbReference type="SMART" id="SM00800">
    <property type="entry name" value="uDENN"/>
    <property type="match status" value="1"/>
</dbReference>
<feature type="compositionally biased region" description="Basic residues" evidence="1">
    <location>
        <begin position="401"/>
        <end position="411"/>
    </location>
</feature>
<dbReference type="OrthoDB" id="6381591at2759"/>
<keyword evidence="4" id="KW-1185">Reference proteome</keyword>
<feature type="region of interest" description="Disordered" evidence="1">
    <location>
        <begin position="262"/>
        <end position="604"/>
    </location>
</feature>
<dbReference type="InterPro" id="IPR051942">
    <property type="entry name" value="DENN_domain_containing_2"/>
</dbReference>
<evidence type="ECO:0000313" key="3">
    <source>
        <dbReference type="EMBL" id="KAF0305980.1"/>
    </source>
</evidence>
<dbReference type="InterPro" id="IPR037516">
    <property type="entry name" value="Tripartite_DENN"/>
</dbReference>
<dbReference type="InterPro" id="IPR043153">
    <property type="entry name" value="DENN_C"/>
</dbReference>
<evidence type="ECO:0000313" key="4">
    <source>
        <dbReference type="Proteomes" id="UP000440578"/>
    </source>
</evidence>
<dbReference type="Proteomes" id="UP000440578">
    <property type="component" value="Unassembled WGS sequence"/>
</dbReference>
<dbReference type="PROSITE" id="PS50211">
    <property type="entry name" value="DENN"/>
    <property type="match status" value="1"/>
</dbReference>
<feature type="compositionally biased region" description="Pro residues" evidence="1">
    <location>
        <begin position="326"/>
        <end position="339"/>
    </location>
</feature>
<feature type="compositionally biased region" description="Basic and acidic residues" evidence="1">
    <location>
        <begin position="1"/>
        <end position="15"/>
    </location>
</feature>
<dbReference type="PANTHER" id="PTHR15288:SF0">
    <property type="entry name" value="UDENN DOMAIN-CONTAINING PROTEIN"/>
    <property type="match status" value="1"/>
</dbReference>
<dbReference type="SMART" id="SM00799">
    <property type="entry name" value="DENN"/>
    <property type="match status" value="1"/>
</dbReference>
<dbReference type="Gene3D" id="3.30.450.200">
    <property type="match status" value="1"/>
</dbReference>
<feature type="compositionally biased region" description="Basic and acidic residues" evidence="1">
    <location>
        <begin position="88"/>
        <end position="110"/>
    </location>
</feature>
<feature type="compositionally biased region" description="Low complexity" evidence="1">
    <location>
        <begin position="390"/>
        <end position="400"/>
    </location>
</feature>
<dbReference type="InterPro" id="IPR001194">
    <property type="entry name" value="cDENN_dom"/>
</dbReference>
<accession>A0A6A4WQI1</accession>
<dbReference type="PANTHER" id="PTHR15288">
    <property type="entry name" value="DENN DOMAIN-CONTAINING PROTEIN 2"/>
    <property type="match status" value="1"/>
</dbReference>
<dbReference type="Pfam" id="PF03455">
    <property type="entry name" value="dDENN"/>
    <property type="match status" value="1"/>
</dbReference>
<dbReference type="AlphaFoldDB" id="A0A6A4WQI1"/>
<protein>
    <submittedName>
        <fullName evidence="3">Suppression of tumorigenicity 5 protein</fullName>
    </submittedName>
</protein>